<keyword evidence="2" id="KW-1185">Reference proteome</keyword>
<reference evidence="1 2" key="1">
    <citation type="submission" date="2015-07" db="EMBL/GenBank/DDBJ databases">
        <title>Comparative genomics of the Sigatoka disease complex on banana suggests a link between parallel evolutionary changes in Pseudocercospora fijiensis and Pseudocercospora eumusae and increased virulence on the banana host.</title>
        <authorList>
            <person name="Chang T.-C."/>
            <person name="Salvucci A."/>
            <person name="Crous P.W."/>
            <person name="Stergiopoulos I."/>
        </authorList>
    </citation>
    <scope>NUCLEOTIDE SEQUENCE [LARGE SCALE GENOMIC DNA]</scope>
    <source>
        <strain evidence="1 2">CBS 114824</strain>
    </source>
</reference>
<name>A0A139HUY1_9PEZI</name>
<accession>A0A139HUY1</accession>
<dbReference type="Proteomes" id="UP000070133">
    <property type="component" value="Unassembled WGS sequence"/>
</dbReference>
<evidence type="ECO:0000313" key="2">
    <source>
        <dbReference type="Proteomes" id="UP000070133"/>
    </source>
</evidence>
<gene>
    <name evidence="1" type="ORF">AC578_9103</name>
</gene>
<organism evidence="1 2">
    <name type="scientific">Pseudocercospora eumusae</name>
    <dbReference type="NCBI Taxonomy" id="321146"/>
    <lineage>
        <taxon>Eukaryota</taxon>
        <taxon>Fungi</taxon>
        <taxon>Dikarya</taxon>
        <taxon>Ascomycota</taxon>
        <taxon>Pezizomycotina</taxon>
        <taxon>Dothideomycetes</taxon>
        <taxon>Dothideomycetidae</taxon>
        <taxon>Mycosphaerellales</taxon>
        <taxon>Mycosphaerellaceae</taxon>
        <taxon>Pseudocercospora</taxon>
    </lineage>
</organism>
<proteinExistence type="predicted"/>
<dbReference type="AlphaFoldDB" id="A0A139HUY1"/>
<dbReference type="EMBL" id="LFZN01000007">
    <property type="protein sequence ID" value="KXT06280.1"/>
    <property type="molecule type" value="Genomic_DNA"/>
</dbReference>
<sequence>MKQHLSTTKSIAITRASTNDLLLITSASGKQGPAIPTHLAPKWKGKLRLQCQSNYSAAERLKEKYPSAEIIAANFKTPSLAEAA</sequence>
<evidence type="ECO:0000313" key="1">
    <source>
        <dbReference type="EMBL" id="KXT06280.1"/>
    </source>
</evidence>
<dbReference type="OrthoDB" id="419598at2759"/>
<protein>
    <submittedName>
        <fullName evidence="1">Uncharacterized protein</fullName>
    </submittedName>
</protein>
<comment type="caution">
    <text evidence="1">The sequence shown here is derived from an EMBL/GenBank/DDBJ whole genome shotgun (WGS) entry which is preliminary data.</text>
</comment>